<dbReference type="PANTHER" id="PTHR11739">
    <property type="entry name" value="CITRATE SYNTHASE"/>
    <property type="match status" value="1"/>
</dbReference>
<comment type="similarity">
    <text evidence="7 19">Belongs to the citrate synthase family.</text>
</comment>
<dbReference type="NCBIfam" id="NF007128">
    <property type="entry name" value="PRK09569.1"/>
    <property type="match status" value="1"/>
</dbReference>
<feature type="active site" evidence="18">
    <location>
        <position position="835"/>
    </location>
</feature>
<dbReference type="Proteomes" id="UP000310200">
    <property type="component" value="Unassembled WGS sequence"/>
</dbReference>
<dbReference type="InterPro" id="IPR010109">
    <property type="entry name" value="Citrate_synthase_euk"/>
</dbReference>
<evidence type="ECO:0000256" key="6">
    <source>
        <dbReference type="ARBA" id="ARBA00007073"/>
    </source>
</evidence>
<comment type="catalytic activity">
    <reaction evidence="17">
        <text>oxaloacetate + acetyl-CoA + H2O = citrate + CoA + H(+)</text>
        <dbReference type="Rhea" id="RHEA:16845"/>
        <dbReference type="ChEBI" id="CHEBI:15377"/>
        <dbReference type="ChEBI" id="CHEBI:15378"/>
        <dbReference type="ChEBI" id="CHEBI:16452"/>
        <dbReference type="ChEBI" id="CHEBI:16947"/>
        <dbReference type="ChEBI" id="CHEBI:57287"/>
        <dbReference type="ChEBI" id="CHEBI:57288"/>
        <dbReference type="EC" id="2.3.3.1"/>
    </reaction>
</comment>
<comment type="subcellular location">
    <subcellularLocation>
        <location evidence="2">Membrane</location>
        <topology evidence="2">Multi-pass membrane protein</topology>
    </subcellularLocation>
    <subcellularLocation>
        <location evidence="3">Mitochondrion matrix</location>
    </subcellularLocation>
</comment>
<dbReference type="GO" id="GO:0006555">
    <property type="term" value="P:methionine metabolic process"/>
    <property type="evidence" value="ECO:0007669"/>
    <property type="project" value="InterPro"/>
</dbReference>
<dbReference type="Pfam" id="PF09341">
    <property type="entry name" value="Pcc1"/>
    <property type="match status" value="1"/>
</dbReference>
<evidence type="ECO:0000256" key="14">
    <source>
        <dbReference type="ARBA" id="ARBA00022989"/>
    </source>
</evidence>
<evidence type="ECO:0000256" key="2">
    <source>
        <dbReference type="ARBA" id="ARBA00004141"/>
    </source>
</evidence>
<evidence type="ECO:0000259" key="23">
    <source>
        <dbReference type="Pfam" id="PF08510"/>
    </source>
</evidence>
<dbReference type="AlphaFoldDB" id="A0A4V3S8Z6"/>
<dbReference type="STRING" id="300112.A0A4V3S8Z6"/>
<dbReference type="InterPro" id="IPR016143">
    <property type="entry name" value="Citrate_synth-like_sm_a-sub"/>
</dbReference>
<name>A0A4V3S8Z6_9HYME</name>
<comment type="pathway">
    <text evidence="5 20">One-carbon metabolism; tetrahydrofolate interconversion.</text>
</comment>
<dbReference type="GO" id="GO:0005759">
    <property type="term" value="C:mitochondrial matrix"/>
    <property type="evidence" value="ECO:0007669"/>
    <property type="project" value="UniProtKB-SubCell"/>
</dbReference>
<evidence type="ECO:0000256" key="4">
    <source>
        <dbReference type="ARBA" id="ARBA00004751"/>
    </source>
</evidence>
<keyword evidence="12 22" id="KW-0812">Transmembrane</keyword>
<evidence type="ECO:0000256" key="8">
    <source>
        <dbReference type="ARBA" id="ARBA00011738"/>
    </source>
</evidence>
<evidence type="ECO:0000256" key="11">
    <source>
        <dbReference type="ARBA" id="ARBA00022679"/>
    </source>
</evidence>
<keyword evidence="15" id="KW-0560">Oxidoreductase</keyword>
<dbReference type="Gene3D" id="3.20.20.220">
    <property type="match status" value="1"/>
</dbReference>
<evidence type="ECO:0000256" key="10">
    <source>
        <dbReference type="ARBA" id="ARBA00022630"/>
    </source>
</evidence>
<keyword evidence="9" id="KW-0816">Tricarboxylic acid cycle</keyword>
<keyword evidence="13" id="KW-0274">FAD</keyword>
<evidence type="ECO:0000256" key="18">
    <source>
        <dbReference type="PIRSR" id="PIRSR610109-1"/>
    </source>
</evidence>
<comment type="cofactor">
    <cofactor evidence="1">
        <name>FAD</name>
        <dbReference type="ChEBI" id="CHEBI:57692"/>
    </cofactor>
</comment>
<comment type="similarity">
    <text evidence="6">Belongs to the CTAG/PCC1 family.</text>
</comment>
<evidence type="ECO:0000256" key="13">
    <source>
        <dbReference type="ARBA" id="ARBA00022827"/>
    </source>
</evidence>
<organism evidence="24 25">
    <name type="scientific">Temnothorax longispinosus</name>
    <dbReference type="NCBI Taxonomy" id="300112"/>
    <lineage>
        <taxon>Eukaryota</taxon>
        <taxon>Metazoa</taxon>
        <taxon>Ecdysozoa</taxon>
        <taxon>Arthropoda</taxon>
        <taxon>Hexapoda</taxon>
        <taxon>Insecta</taxon>
        <taxon>Pterygota</taxon>
        <taxon>Neoptera</taxon>
        <taxon>Endopterygota</taxon>
        <taxon>Hymenoptera</taxon>
        <taxon>Apocrita</taxon>
        <taxon>Aculeata</taxon>
        <taxon>Formicoidea</taxon>
        <taxon>Formicidae</taxon>
        <taxon>Myrmicinae</taxon>
        <taxon>Temnothorax</taxon>
    </lineage>
</organism>
<feature type="region of interest" description="Disordered" evidence="21">
    <location>
        <begin position="193"/>
        <end position="213"/>
    </location>
</feature>
<evidence type="ECO:0000256" key="22">
    <source>
        <dbReference type="SAM" id="Phobius"/>
    </source>
</evidence>
<dbReference type="SUPFAM" id="SSF48256">
    <property type="entry name" value="Citrate synthase"/>
    <property type="match status" value="1"/>
</dbReference>
<dbReference type="Gene3D" id="1.10.230.10">
    <property type="entry name" value="Cytochrome P450-Terp, domain 2"/>
    <property type="match status" value="1"/>
</dbReference>
<feature type="active site" evidence="18">
    <location>
        <position position="789"/>
    </location>
</feature>
<dbReference type="NCBIfam" id="TIGR01793">
    <property type="entry name" value="cit_synth_euk"/>
    <property type="match status" value="1"/>
</dbReference>
<dbReference type="InterPro" id="IPR003171">
    <property type="entry name" value="Mehydrof_redctse-like"/>
</dbReference>
<comment type="pathway">
    <text evidence="4">Carbohydrate metabolism; tricarboxylic acid cycle; isocitrate from oxaloacetate: step 1/2.</text>
</comment>
<sequence>MIEHKVTDISIWTTDVAVEYAMSDLKVDLSVPFPSAREAEVAYQVLRVDKEPSRSGVTKKLTLNDNILEVMEHTPAPYGPRAVYGYVMYIGSNMLFLLYVTWAIIPDEVLHDYLGLTYWPSKYWAVAIPVWALTALATFAFLIYPAINMLITPDIDDIRTITDKYALQKTESTPGAPGGIPAVSDIPITEKDTCERSDADTNDSKDNPSVHGFDTGNLRKTVVDLRQSLRDKINKNEIFCSFEIVSTRKPGAFYRRLLIDMEEYSPLFYSLTWHNEAASSNDSYLPLDLVENFPPNTLLHLAAKGLKRDEVVRILKKTLALGIVNIFVLRGDSLSENGDFEHAADLVAFIREQFGDTFCVCVAGYPQTHPESSSKELDLHHLKAKVEAGADFIITQICFESRLLIDFVRDCREIGIRVPILPEVLAPASHACLEKMTDICGLDVPVEIKDDLARMKDDDRAARKYSVDLITRIITDVIRSGVTRGFHLATLNRLSLVAEICKRKITSTIFVRQLTDASTDLKKVLTDRIPREQERVKAFRKNHGATKVGEVTVDMMYGGMRGIKGLVWEPSVLDPEEGIRFRGKSIPECQKLLPKAAGGAEPLPEGLFWLLITGDVPTDTQVKAISQEWASRSSLPEHVVKALNNFPKTLHPMTQFSAAITLLNSESEFVKAYNKGVHKSKFWESVYEDSMNLIAKLPVVAATIYRNIYKGGKGLGSVDAGRDWSWNFANMLGYDNPQFIELMRLYLTIHSDHEGGNVSAHTTHLVGSALSDPYLSFSAGMNGLAGPLHGLANQEVLVWLEKLRGQVGDSPSDDKLKEFIWNTLKSGQVVPGYGHAVLRKTDPRYTCQREFALKHLPDDPLFKLVAQVYKVVPPILLETGKVKNPWPNVDAHSGVLLQYYGMKEMNYYTVLFGVSRALGVLASLVWDRALGLPIERPKSLSTELLMKAVKA</sequence>
<dbReference type="GO" id="GO:0016020">
    <property type="term" value="C:membrane"/>
    <property type="evidence" value="ECO:0007669"/>
    <property type="project" value="UniProtKB-SubCell"/>
</dbReference>
<evidence type="ECO:0000256" key="5">
    <source>
        <dbReference type="ARBA" id="ARBA00004777"/>
    </source>
</evidence>
<comment type="subunit">
    <text evidence="8">Homodimer.</text>
</comment>
<evidence type="ECO:0000256" key="21">
    <source>
        <dbReference type="SAM" id="MobiDB-lite"/>
    </source>
</evidence>
<proteinExistence type="inferred from homology"/>
<dbReference type="PANTHER" id="PTHR11739:SF8">
    <property type="entry name" value="CITRATE SYNTHASE, MITOCHONDRIAL"/>
    <property type="match status" value="1"/>
</dbReference>
<feature type="transmembrane region" description="Helical" evidence="22">
    <location>
        <begin position="83"/>
        <end position="104"/>
    </location>
</feature>
<evidence type="ECO:0000313" key="24">
    <source>
        <dbReference type="EMBL" id="TGZ43184.1"/>
    </source>
</evidence>
<feature type="transmembrane region" description="Helical" evidence="22">
    <location>
        <begin position="124"/>
        <end position="144"/>
    </location>
</feature>
<dbReference type="GO" id="GO:0004489">
    <property type="term" value="F:methylenetetrahydrofolate reductase [NAD(P)H] activity"/>
    <property type="evidence" value="ECO:0007669"/>
    <property type="project" value="InterPro"/>
</dbReference>
<evidence type="ECO:0000256" key="1">
    <source>
        <dbReference type="ARBA" id="ARBA00001974"/>
    </source>
</evidence>
<evidence type="ECO:0000256" key="19">
    <source>
        <dbReference type="RuleBase" id="RU000441"/>
    </source>
</evidence>
<feature type="domain" description="PIG-P" evidence="23">
    <location>
        <begin position="81"/>
        <end position="190"/>
    </location>
</feature>
<dbReference type="GO" id="GO:0035999">
    <property type="term" value="P:tetrahydrofolate interconversion"/>
    <property type="evidence" value="ECO:0007669"/>
    <property type="project" value="UniProtKB-UniPathway"/>
</dbReference>
<evidence type="ECO:0000256" key="9">
    <source>
        <dbReference type="ARBA" id="ARBA00022532"/>
    </source>
</evidence>
<keyword evidence="10" id="KW-0285">Flavoprotein</keyword>
<dbReference type="CDD" id="cd06105">
    <property type="entry name" value="ScCit1-2_like"/>
    <property type="match status" value="1"/>
</dbReference>
<keyword evidence="16 22" id="KW-0472">Membrane</keyword>
<accession>A0A4V3S8Z6</accession>
<feature type="compositionally biased region" description="Basic and acidic residues" evidence="21">
    <location>
        <begin position="193"/>
        <end position="208"/>
    </location>
</feature>
<evidence type="ECO:0000256" key="17">
    <source>
        <dbReference type="ARBA" id="ARBA00052478"/>
    </source>
</evidence>
<keyword evidence="25" id="KW-1185">Reference proteome</keyword>
<dbReference type="Gene3D" id="1.10.580.10">
    <property type="entry name" value="Citrate Synthase, domain 1"/>
    <property type="match status" value="1"/>
</dbReference>
<dbReference type="InterPro" id="IPR002020">
    <property type="entry name" value="Citrate_synthase"/>
</dbReference>
<evidence type="ECO:0000256" key="12">
    <source>
        <dbReference type="ARBA" id="ARBA00022692"/>
    </source>
</evidence>
<dbReference type="InterPro" id="IPR019810">
    <property type="entry name" value="Citrate_synthase_AS"/>
</dbReference>
<dbReference type="GO" id="GO:0005975">
    <property type="term" value="P:carbohydrate metabolic process"/>
    <property type="evidence" value="ECO:0007669"/>
    <property type="project" value="TreeGrafter"/>
</dbReference>
<evidence type="ECO:0000256" key="3">
    <source>
        <dbReference type="ARBA" id="ARBA00004305"/>
    </source>
</evidence>
<dbReference type="Pfam" id="PF02219">
    <property type="entry name" value="MTHFR"/>
    <property type="match status" value="1"/>
</dbReference>
<dbReference type="PRINTS" id="PR00143">
    <property type="entry name" value="CITRTSNTHASE"/>
</dbReference>
<evidence type="ECO:0000256" key="16">
    <source>
        <dbReference type="ARBA" id="ARBA00023136"/>
    </source>
</evidence>
<evidence type="ECO:0000313" key="25">
    <source>
        <dbReference type="Proteomes" id="UP000310200"/>
    </source>
</evidence>
<keyword evidence="11 19" id="KW-0808">Transferase</keyword>
<dbReference type="FunFam" id="1.10.580.10:FF:000001">
    <property type="entry name" value="Citrate synthase"/>
    <property type="match status" value="1"/>
</dbReference>
<dbReference type="FunFam" id="1.10.230.10:FF:000001">
    <property type="entry name" value="Citrate synthase"/>
    <property type="match status" value="1"/>
</dbReference>
<comment type="caution">
    <text evidence="24">The sequence shown here is derived from an EMBL/GenBank/DDBJ whole genome shotgun (WGS) entry which is preliminary data.</text>
</comment>
<dbReference type="GO" id="GO:0006101">
    <property type="term" value="P:citrate metabolic process"/>
    <property type="evidence" value="ECO:0007669"/>
    <property type="project" value="InterPro"/>
</dbReference>
<dbReference type="CDD" id="cd00537">
    <property type="entry name" value="MTHFR"/>
    <property type="match status" value="1"/>
</dbReference>
<dbReference type="UniPathway" id="UPA00223">
    <property type="reaction ID" value="UER00717"/>
</dbReference>
<reference evidence="24 25" key="1">
    <citation type="journal article" date="2019" name="Philos. Trans. R. Soc. Lond., B, Biol. Sci.">
        <title>Ant behaviour and brain gene expression of defending hosts depend on the ecological success of the intruding social parasite.</title>
        <authorList>
            <person name="Kaur R."/>
            <person name="Stoldt M."/>
            <person name="Jongepier E."/>
            <person name="Feldmeyer B."/>
            <person name="Menzel F."/>
            <person name="Bornberg-Bauer E."/>
            <person name="Foitzik S."/>
        </authorList>
    </citation>
    <scope>NUCLEOTIDE SEQUENCE [LARGE SCALE GENOMIC DNA]</scope>
    <source>
        <tissue evidence="24">Whole body</tissue>
    </source>
</reference>
<evidence type="ECO:0000256" key="7">
    <source>
        <dbReference type="ARBA" id="ARBA00010566"/>
    </source>
</evidence>
<feature type="active site" evidence="18">
    <location>
        <position position="890"/>
    </location>
</feature>
<dbReference type="InterPro" id="IPR029041">
    <property type="entry name" value="FAD-linked_oxidoreductase-like"/>
</dbReference>
<dbReference type="Pfam" id="PF00285">
    <property type="entry name" value="Citrate_synt"/>
    <property type="match status" value="1"/>
</dbReference>
<dbReference type="UniPathway" id="UPA00193"/>
<keyword evidence="14 22" id="KW-1133">Transmembrane helix</keyword>
<dbReference type="GO" id="GO:0036440">
    <property type="term" value="F:citrate synthase activity"/>
    <property type="evidence" value="ECO:0007669"/>
    <property type="project" value="UniProtKB-EC"/>
</dbReference>
<dbReference type="EMBL" id="QBLH01003189">
    <property type="protein sequence ID" value="TGZ43184.1"/>
    <property type="molecule type" value="Genomic_DNA"/>
</dbReference>
<dbReference type="Pfam" id="PF08510">
    <property type="entry name" value="PIG-P"/>
    <property type="match status" value="1"/>
</dbReference>
<dbReference type="GO" id="GO:0006099">
    <property type="term" value="P:tricarboxylic acid cycle"/>
    <property type="evidence" value="ECO:0007669"/>
    <property type="project" value="UniProtKB-UniPathway"/>
</dbReference>
<dbReference type="SUPFAM" id="SSF51730">
    <property type="entry name" value="FAD-linked oxidoreductase"/>
    <property type="match status" value="1"/>
</dbReference>
<evidence type="ECO:0000256" key="15">
    <source>
        <dbReference type="ARBA" id="ARBA00023002"/>
    </source>
</evidence>
<dbReference type="InterPro" id="IPR015419">
    <property type="entry name" value="CTAG/Pcc1"/>
</dbReference>
<dbReference type="Gene3D" id="3.30.310.50">
    <property type="entry name" value="Alpha-D-phosphohexomutase, C-terminal domain"/>
    <property type="match status" value="1"/>
</dbReference>
<dbReference type="InterPro" id="IPR036969">
    <property type="entry name" value="Citrate_synthase_sf"/>
</dbReference>
<protein>
    <recommendedName>
        <fullName evidence="19">Citrate synthase</fullName>
    </recommendedName>
</protein>
<gene>
    <name evidence="24" type="ORF">DBV15_07965</name>
</gene>
<dbReference type="PROSITE" id="PS00480">
    <property type="entry name" value="CITRATE_SYNTHASE"/>
    <property type="match status" value="1"/>
</dbReference>
<evidence type="ECO:0000256" key="20">
    <source>
        <dbReference type="RuleBase" id="RU004254"/>
    </source>
</evidence>
<dbReference type="InterPro" id="IPR013717">
    <property type="entry name" value="PIG-P"/>
</dbReference>
<dbReference type="InterPro" id="IPR016142">
    <property type="entry name" value="Citrate_synth-like_lrg_a-sub"/>
</dbReference>